<keyword evidence="2" id="KW-1185">Reference proteome</keyword>
<comment type="caution">
    <text evidence="1">The sequence shown here is derived from an EMBL/GenBank/DDBJ whole genome shotgun (WGS) entry which is preliminary data.</text>
</comment>
<dbReference type="EMBL" id="LGRX02024578">
    <property type="protein sequence ID" value="KAK3253897.1"/>
    <property type="molecule type" value="Genomic_DNA"/>
</dbReference>
<protein>
    <submittedName>
        <fullName evidence="1">Uncharacterized protein</fullName>
    </submittedName>
</protein>
<proteinExistence type="predicted"/>
<evidence type="ECO:0000313" key="2">
    <source>
        <dbReference type="Proteomes" id="UP001190700"/>
    </source>
</evidence>
<dbReference type="Proteomes" id="UP001190700">
    <property type="component" value="Unassembled WGS sequence"/>
</dbReference>
<gene>
    <name evidence="1" type="ORF">CYMTET_36875</name>
</gene>
<name>A0AAE0F775_9CHLO</name>
<reference evidence="1 2" key="1">
    <citation type="journal article" date="2015" name="Genome Biol. Evol.">
        <title>Comparative Genomics of a Bacterivorous Green Alga Reveals Evolutionary Causalities and Consequences of Phago-Mixotrophic Mode of Nutrition.</title>
        <authorList>
            <person name="Burns J.A."/>
            <person name="Paasch A."/>
            <person name="Narechania A."/>
            <person name="Kim E."/>
        </authorList>
    </citation>
    <scope>NUCLEOTIDE SEQUENCE [LARGE SCALE GENOMIC DNA]</scope>
    <source>
        <strain evidence="1 2">PLY_AMNH</strain>
    </source>
</reference>
<organism evidence="1 2">
    <name type="scientific">Cymbomonas tetramitiformis</name>
    <dbReference type="NCBI Taxonomy" id="36881"/>
    <lineage>
        <taxon>Eukaryota</taxon>
        <taxon>Viridiplantae</taxon>
        <taxon>Chlorophyta</taxon>
        <taxon>Pyramimonadophyceae</taxon>
        <taxon>Pyramimonadales</taxon>
        <taxon>Pyramimonadaceae</taxon>
        <taxon>Cymbomonas</taxon>
    </lineage>
</organism>
<accession>A0AAE0F775</accession>
<evidence type="ECO:0000313" key="1">
    <source>
        <dbReference type="EMBL" id="KAK3253897.1"/>
    </source>
</evidence>
<sequence>MVRDCRLLDNRFGWGEVDVLFYAMDTAGGGRDDNKLMWEEFQALMHTLSKRLFPKLSPAEALLRLQTEHLIKFGKNATQKHTQHEKLLTPKVMWFLIAYLSVTRWTSSEL</sequence>
<dbReference type="AlphaFoldDB" id="A0AAE0F775"/>